<reference evidence="2" key="1">
    <citation type="submission" date="2022-11" db="UniProtKB">
        <authorList>
            <consortium name="WormBaseParasite"/>
        </authorList>
    </citation>
    <scope>IDENTIFICATION</scope>
</reference>
<sequence length="45" mass="5269">MVALNKDQWLVWVMDGIERHRIQFSSKMVEDTGIDFVDAICPIFN</sequence>
<keyword evidence="1" id="KW-1185">Reference proteome</keyword>
<dbReference type="AlphaFoldDB" id="A0A915KKC5"/>
<dbReference type="WBParaSite" id="nRc.2.0.1.t38877-RA">
    <property type="protein sequence ID" value="nRc.2.0.1.t38877-RA"/>
    <property type="gene ID" value="nRc.2.0.1.g38877"/>
</dbReference>
<evidence type="ECO:0000313" key="1">
    <source>
        <dbReference type="Proteomes" id="UP000887565"/>
    </source>
</evidence>
<dbReference type="Proteomes" id="UP000887565">
    <property type="component" value="Unplaced"/>
</dbReference>
<evidence type="ECO:0000313" key="2">
    <source>
        <dbReference type="WBParaSite" id="nRc.2.0.1.t38877-RA"/>
    </source>
</evidence>
<organism evidence="1 2">
    <name type="scientific">Romanomermis culicivorax</name>
    <name type="common">Nematode worm</name>
    <dbReference type="NCBI Taxonomy" id="13658"/>
    <lineage>
        <taxon>Eukaryota</taxon>
        <taxon>Metazoa</taxon>
        <taxon>Ecdysozoa</taxon>
        <taxon>Nematoda</taxon>
        <taxon>Enoplea</taxon>
        <taxon>Dorylaimia</taxon>
        <taxon>Mermithida</taxon>
        <taxon>Mermithoidea</taxon>
        <taxon>Mermithidae</taxon>
        <taxon>Romanomermis</taxon>
    </lineage>
</organism>
<proteinExistence type="predicted"/>
<protein>
    <submittedName>
        <fullName evidence="2">Transposase</fullName>
    </submittedName>
</protein>
<accession>A0A915KKC5</accession>
<name>A0A915KKC5_ROMCU</name>